<dbReference type="InterPro" id="IPR028098">
    <property type="entry name" value="Glyco_trans_4-like_N"/>
</dbReference>
<evidence type="ECO:0000313" key="2">
    <source>
        <dbReference type="EMBL" id="SPD75006.1"/>
    </source>
</evidence>
<keyword evidence="2" id="KW-0808">Transferase</keyword>
<protein>
    <submittedName>
        <fullName evidence="2">Putative Group 1 glycosyl transferase</fullName>
    </submittedName>
</protein>
<dbReference type="SUPFAM" id="SSF53756">
    <property type="entry name" value="UDP-Glycosyltransferase/glycogen phosphorylase"/>
    <property type="match status" value="1"/>
</dbReference>
<name>A0A445MZV3_9BACT</name>
<dbReference type="Pfam" id="PF13439">
    <property type="entry name" value="Glyco_transf_4"/>
    <property type="match status" value="1"/>
</dbReference>
<dbReference type="GO" id="GO:0016757">
    <property type="term" value="F:glycosyltransferase activity"/>
    <property type="evidence" value="ECO:0007669"/>
    <property type="project" value="UniProtKB-ARBA"/>
</dbReference>
<dbReference type="CDD" id="cd03794">
    <property type="entry name" value="GT4_WbuB-like"/>
    <property type="match status" value="1"/>
</dbReference>
<dbReference type="Gene3D" id="3.40.50.2000">
    <property type="entry name" value="Glycogen Phosphorylase B"/>
    <property type="match status" value="2"/>
</dbReference>
<reference evidence="2" key="1">
    <citation type="submission" date="2018-01" db="EMBL/GenBank/DDBJ databases">
        <authorList>
            <person name="Regsiter A."/>
            <person name="William W."/>
        </authorList>
    </citation>
    <scope>NUCLEOTIDE SEQUENCE</scope>
    <source>
        <strain evidence="2">TRIP AH-1</strain>
    </source>
</reference>
<dbReference type="PANTHER" id="PTHR12526">
    <property type="entry name" value="GLYCOSYLTRANSFERASE"/>
    <property type="match status" value="1"/>
</dbReference>
<organism evidence="2">
    <name type="scientific">uncultured Desulfobacterium sp</name>
    <dbReference type="NCBI Taxonomy" id="201089"/>
    <lineage>
        <taxon>Bacteria</taxon>
        <taxon>Pseudomonadati</taxon>
        <taxon>Thermodesulfobacteriota</taxon>
        <taxon>Desulfobacteria</taxon>
        <taxon>Desulfobacterales</taxon>
        <taxon>Desulfobacteriaceae</taxon>
        <taxon>Desulfobacterium</taxon>
        <taxon>environmental samples</taxon>
    </lineage>
</organism>
<evidence type="ECO:0000259" key="1">
    <source>
        <dbReference type="Pfam" id="PF13439"/>
    </source>
</evidence>
<dbReference type="EMBL" id="OJIN01000182">
    <property type="protein sequence ID" value="SPD75006.1"/>
    <property type="molecule type" value="Genomic_DNA"/>
</dbReference>
<feature type="domain" description="Glycosyltransferase subfamily 4-like N-terminal" evidence="1">
    <location>
        <begin position="127"/>
        <end position="255"/>
    </location>
</feature>
<accession>A0A445MZV3</accession>
<dbReference type="PANTHER" id="PTHR12526:SF622">
    <property type="entry name" value="GLYCOSYLTRANSFERASE (GROUP I)"/>
    <property type="match status" value="1"/>
</dbReference>
<dbReference type="AlphaFoldDB" id="A0A445MZV3"/>
<proteinExistence type="predicted"/>
<gene>
    <name evidence="2" type="ORF">PITCH_A400041</name>
</gene>
<sequence>MNKILIVAYYFPPIQSGGVYRPLKFVKYLRRYGWEPIVLTIDPVCGHQLDKGLLQDFPEGLFIKRTPQLDFYRLIRLFKRTIGAGKKGETTSIEAREGEQWSSGRTSELTTYLSKIKSELSVFTKNVFFIPDSEIPWLPIGVTWTLKLIKEKKIDVLMTTSPPQSAHLVGLLVKLFTGIPWIVDFRDLWIDTFDFYEKPFGRWRKPVEKWFEKAVVERADRIINISHGESYCLQKNYGKVSPKIFRVIHNGFDTADFSMNAESGGPFNGQADDKLTITYVGTLYPTTADEFFAALDSFFSKNSAQKIHVTFRFIGHFDTGYEKVVKKSSYRDVIQIVGIKPHDEAIREMCIADVLLLLQGGEKMKHSEIPGKLFEYMGASKPILAMVKDGDVSAILGKSNLGLVVNPKDRDGFEKLLHDLIELKKTGHLETKPNEDYIKTFSREGLTEKLAQLLDEIDPNKT</sequence>